<organism evidence="2 3">
    <name type="scientific">Arenibacter antarcticus</name>
    <dbReference type="NCBI Taxonomy" id="2040469"/>
    <lineage>
        <taxon>Bacteria</taxon>
        <taxon>Pseudomonadati</taxon>
        <taxon>Bacteroidota</taxon>
        <taxon>Flavobacteriia</taxon>
        <taxon>Flavobacteriales</taxon>
        <taxon>Flavobacteriaceae</taxon>
        <taxon>Arenibacter</taxon>
    </lineage>
</organism>
<dbReference type="RefSeq" id="WP_251806808.1">
    <property type="nucleotide sequence ID" value="NZ_CP166679.1"/>
</dbReference>
<evidence type="ECO:0000313" key="2">
    <source>
        <dbReference type="EMBL" id="MFD2788790.1"/>
    </source>
</evidence>
<comment type="caution">
    <text evidence="2">The sequence shown here is derived from an EMBL/GenBank/DDBJ whole genome shotgun (WGS) entry which is preliminary data.</text>
</comment>
<dbReference type="Proteomes" id="UP001597532">
    <property type="component" value="Unassembled WGS sequence"/>
</dbReference>
<name>A0ABW5VBX0_9FLAO</name>
<evidence type="ECO:0000256" key="1">
    <source>
        <dbReference type="SAM" id="Phobius"/>
    </source>
</evidence>
<sequence length="136" mass="15242">MKKFLKPTYIAAKAWLRLLEDRPNTSLNQIAMYNLLLTSLTQSHLVICMTRSEGSETNSNLLMSNVSFGKALINARHLLTILFSVKPEMILGAQGFRAPDTPIFCRVVYTITTAPMAIVAIVYNHLHESNSYALKI</sequence>
<keyword evidence="1" id="KW-0472">Membrane</keyword>
<accession>A0ABW5VBX0</accession>
<keyword evidence="3" id="KW-1185">Reference proteome</keyword>
<reference evidence="3" key="1">
    <citation type="journal article" date="2019" name="Int. J. Syst. Evol. Microbiol.">
        <title>The Global Catalogue of Microorganisms (GCM) 10K type strain sequencing project: providing services to taxonomists for standard genome sequencing and annotation.</title>
        <authorList>
            <consortium name="The Broad Institute Genomics Platform"/>
            <consortium name="The Broad Institute Genome Sequencing Center for Infectious Disease"/>
            <person name="Wu L."/>
            <person name="Ma J."/>
        </authorList>
    </citation>
    <scope>NUCLEOTIDE SEQUENCE [LARGE SCALE GENOMIC DNA]</scope>
    <source>
        <strain evidence="3">KCTC 52924</strain>
    </source>
</reference>
<keyword evidence="1" id="KW-1133">Transmembrane helix</keyword>
<dbReference type="EMBL" id="JBHUOK010000004">
    <property type="protein sequence ID" value="MFD2788790.1"/>
    <property type="molecule type" value="Genomic_DNA"/>
</dbReference>
<protein>
    <recommendedName>
        <fullName evidence="4">RadC-like JAB domain-containing protein</fullName>
    </recommendedName>
</protein>
<feature type="transmembrane region" description="Helical" evidence="1">
    <location>
        <begin position="107"/>
        <end position="126"/>
    </location>
</feature>
<keyword evidence="1" id="KW-0812">Transmembrane</keyword>
<proteinExistence type="predicted"/>
<gene>
    <name evidence="2" type="ORF">ACFS1K_03335</name>
</gene>
<evidence type="ECO:0008006" key="4">
    <source>
        <dbReference type="Google" id="ProtNLM"/>
    </source>
</evidence>
<evidence type="ECO:0000313" key="3">
    <source>
        <dbReference type="Proteomes" id="UP001597532"/>
    </source>
</evidence>